<feature type="region of interest" description="Disordered" evidence="6">
    <location>
        <begin position="433"/>
        <end position="456"/>
    </location>
</feature>
<dbReference type="InterPro" id="IPR004752">
    <property type="entry name" value="AmpG_permease/AT-1"/>
</dbReference>
<reference evidence="10 11" key="1">
    <citation type="submission" date="2017-09" db="EMBL/GenBank/DDBJ databases">
        <title>Bacterial strain isolated from the female urinary microbiota.</title>
        <authorList>
            <person name="Thomas-White K."/>
            <person name="Kumar N."/>
            <person name="Forster S."/>
            <person name="Putonti C."/>
            <person name="Lawley T."/>
            <person name="Wolfe A.J."/>
        </authorList>
    </citation>
    <scope>NUCLEOTIDE SEQUENCE [LARGE SCALE GENOMIC DNA]</scope>
    <source>
        <strain evidence="10 11">UMB1301</strain>
    </source>
</reference>
<comment type="caution">
    <text evidence="10">The sequence shown here is derived from an EMBL/GenBank/DDBJ whole genome shotgun (WGS) entry which is preliminary data.</text>
</comment>
<evidence type="ECO:0000256" key="7">
    <source>
        <dbReference type="SAM" id="Phobius"/>
    </source>
</evidence>
<feature type="transmembrane region" description="Helical" evidence="7">
    <location>
        <begin position="182"/>
        <end position="202"/>
    </location>
</feature>
<keyword evidence="2" id="KW-0813">Transport</keyword>
<accession>A0A2N6VQZ0</accession>
<name>A0A2N6VQZ0_9MICO</name>
<proteinExistence type="predicted"/>
<dbReference type="RefSeq" id="WP_102238194.1">
    <property type="nucleotide sequence ID" value="NZ_BAAAIM010000005.1"/>
</dbReference>
<dbReference type="PANTHER" id="PTHR12778:SF10">
    <property type="entry name" value="MAJOR FACILITATOR SUPERFAMILY DOMAIN-CONTAINING PROTEIN 3"/>
    <property type="match status" value="1"/>
</dbReference>
<dbReference type="Gene3D" id="1.20.1250.20">
    <property type="entry name" value="MFS general substrate transporter like domains"/>
    <property type="match status" value="1"/>
</dbReference>
<feature type="transmembrane region" description="Helical" evidence="7">
    <location>
        <begin position="58"/>
        <end position="77"/>
    </location>
</feature>
<dbReference type="GO" id="GO:0005886">
    <property type="term" value="C:plasma membrane"/>
    <property type="evidence" value="ECO:0007669"/>
    <property type="project" value="UniProtKB-SubCell"/>
</dbReference>
<dbReference type="Pfam" id="PF07690">
    <property type="entry name" value="MFS_1"/>
    <property type="match status" value="1"/>
</dbReference>
<keyword evidence="3 7" id="KW-0812">Transmembrane</keyword>
<evidence type="ECO:0000256" key="3">
    <source>
        <dbReference type="ARBA" id="ARBA00022692"/>
    </source>
</evidence>
<dbReference type="Proteomes" id="UP000809290">
    <property type="component" value="Unassembled WGS sequence"/>
</dbReference>
<keyword evidence="4 7" id="KW-1133">Transmembrane helix</keyword>
<feature type="transmembrane region" description="Helical" evidence="7">
    <location>
        <begin position="233"/>
        <end position="253"/>
    </location>
</feature>
<dbReference type="EMBL" id="JAFBCP010000001">
    <property type="protein sequence ID" value="MBM7817301.1"/>
    <property type="molecule type" value="Genomic_DNA"/>
</dbReference>
<feature type="transmembrane region" description="Helical" evidence="7">
    <location>
        <begin position="114"/>
        <end position="132"/>
    </location>
</feature>
<dbReference type="GO" id="GO:0022857">
    <property type="term" value="F:transmembrane transporter activity"/>
    <property type="evidence" value="ECO:0007669"/>
    <property type="project" value="InterPro"/>
</dbReference>
<keyword evidence="12" id="KW-1185">Reference proteome</keyword>
<evidence type="ECO:0000256" key="1">
    <source>
        <dbReference type="ARBA" id="ARBA00004651"/>
    </source>
</evidence>
<feature type="transmembrane region" description="Helical" evidence="7">
    <location>
        <begin position="273"/>
        <end position="291"/>
    </location>
</feature>
<evidence type="ECO:0000313" key="10">
    <source>
        <dbReference type="EMBL" id="PMD06552.1"/>
    </source>
</evidence>
<dbReference type="InterPro" id="IPR011701">
    <property type="entry name" value="MFS"/>
</dbReference>
<evidence type="ECO:0000313" key="9">
    <source>
        <dbReference type="EMBL" id="MBM7817301.1"/>
    </source>
</evidence>
<gene>
    <name evidence="10" type="ORF">CJ199_04105</name>
    <name evidence="9" type="ORF">JOE56_001995</name>
</gene>
<dbReference type="PROSITE" id="PS50850">
    <property type="entry name" value="MFS"/>
    <property type="match status" value="1"/>
</dbReference>
<evidence type="ECO:0000256" key="5">
    <source>
        <dbReference type="ARBA" id="ARBA00023136"/>
    </source>
</evidence>
<evidence type="ECO:0000256" key="6">
    <source>
        <dbReference type="SAM" id="MobiDB-lite"/>
    </source>
</evidence>
<feature type="transmembrane region" description="Helical" evidence="7">
    <location>
        <begin position="324"/>
        <end position="347"/>
    </location>
</feature>
<feature type="transmembrane region" description="Helical" evidence="7">
    <location>
        <begin position="153"/>
        <end position="176"/>
    </location>
</feature>
<dbReference type="Proteomes" id="UP000235598">
    <property type="component" value="Unassembled WGS sequence"/>
</dbReference>
<dbReference type="AlphaFoldDB" id="A0A2N6VQZ0"/>
<reference evidence="9 12" key="2">
    <citation type="submission" date="2021-01" db="EMBL/GenBank/DDBJ databases">
        <title>Sequencing the genomes of 1000 actinobacteria strains.</title>
        <authorList>
            <person name="Klenk H.-P."/>
        </authorList>
    </citation>
    <scope>NUCLEOTIDE SEQUENCE [LARGE SCALE GENOMIC DNA]</scope>
    <source>
        <strain evidence="9 12">DSM 13657</strain>
    </source>
</reference>
<feature type="transmembrane region" description="Helical" evidence="7">
    <location>
        <begin position="359"/>
        <end position="380"/>
    </location>
</feature>
<dbReference type="InterPro" id="IPR036259">
    <property type="entry name" value="MFS_trans_sf"/>
</dbReference>
<evidence type="ECO:0000256" key="4">
    <source>
        <dbReference type="ARBA" id="ARBA00022989"/>
    </source>
</evidence>
<feature type="transmembrane region" description="Helical" evidence="7">
    <location>
        <begin position="386"/>
        <end position="408"/>
    </location>
</feature>
<evidence type="ECO:0000313" key="11">
    <source>
        <dbReference type="Proteomes" id="UP000235598"/>
    </source>
</evidence>
<feature type="transmembrane region" description="Helical" evidence="7">
    <location>
        <begin position="89"/>
        <end position="108"/>
    </location>
</feature>
<dbReference type="InterPro" id="IPR020846">
    <property type="entry name" value="MFS_dom"/>
</dbReference>
<dbReference type="SUPFAM" id="SSF103473">
    <property type="entry name" value="MFS general substrate transporter"/>
    <property type="match status" value="1"/>
</dbReference>
<feature type="transmembrane region" description="Helical" evidence="7">
    <location>
        <begin position="21"/>
        <end position="46"/>
    </location>
</feature>
<sequence length="456" mass="48006">MRASDTRIRNGSSKTRLSERRFLLLLALYASQYFGIGFLMTGATAILREKGVALESMAAVSALGMLWAVKFLWAPVVDRFGRNRAGGHYRSWLLVLQPLLACVLAVIACLPDVRAQFGVFLLLAAVYILLSATQDVAADALAISSIRSDERGFANGVQVAGSYIGLIVGGGLTTVIYGWAGWFAALATLAVLTLLPTLLIAVSPEPPASAEAWAARISVNTIWTVVRQRGAGIWMLLVVPITWMGLTAGYSLITPSLIDQGWSAEETATLTTLLAGVCGTAAALGTGVLIQRFGRERVLLVGCALAVIGMVAFLPVISGVASTVYIVAVTIVFFLGYTAGSIIVYSINMDYSRPGSAGSDYTTLASFAMLVSFGAGAVSLSVAGQLGYVSVFVGSSILYAIGAALTVWHQRRYRTQTLNHGAGRAVLPVESAAAGPESVVSTALSATAPDRKERER</sequence>
<feature type="transmembrane region" description="Helical" evidence="7">
    <location>
        <begin position="298"/>
        <end position="318"/>
    </location>
</feature>
<feature type="domain" description="Major facilitator superfamily (MFS) profile" evidence="8">
    <location>
        <begin position="21"/>
        <end position="414"/>
    </location>
</feature>
<protein>
    <submittedName>
        <fullName evidence="9">MFS family arabinose efflux permease</fullName>
    </submittedName>
    <submittedName>
        <fullName evidence="10">MFS transporter</fullName>
    </submittedName>
</protein>
<keyword evidence="5 7" id="KW-0472">Membrane</keyword>
<comment type="subcellular location">
    <subcellularLocation>
        <location evidence="1">Cell membrane</location>
        <topology evidence="1">Multi-pass membrane protein</topology>
    </subcellularLocation>
</comment>
<dbReference type="EMBL" id="PNHK01000001">
    <property type="protein sequence ID" value="PMD06552.1"/>
    <property type="molecule type" value="Genomic_DNA"/>
</dbReference>
<dbReference type="PANTHER" id="PTHR12778">
    <property type="entry name" value="SOLUTE CARRIER FAMILY 33 ACETYL-COA TRANSPORTER -RELATED"/>
    <property type="match status" value="1"/>
</dbReference>
<evidence type="ECO:0000256" key="2">
    <source>
        <dbReference type="ARBA" id="ARBA00022448"/>
    </source>
</evidence>
<organism evidence="10 11">
    <name type="scientific">Brevibacterium paucivorans</name>
    <dbReference type="NCBI Taxonomy" id="170994"/>
    <lineage>
        <taxon>Bacteria</taxon>
        <taxon>Bacillati</taxon>
        <taxon>Actinomycetota</taxon>
        <taxon>Actinomycetes</taxon>
        <taxon>Micrococcales</taxon>
        <taxon>Brevibacteriaceae</taxon>
        <taxon>Brevibacterium</taxon>
    </lineage>
</organism>
<evidence type="ECO:0000259" key="8">
    <source>
        <dbReference type="PROSITE" id="PS50850"/>
    </source>
</evidence>
<evidence type="ECO:0000313" key="12">
    <source>
        <dbReference type="Proteomes" id="UP000809290"/>
    </source>
</evidence>